<dbReference type="AlphaFoldDB" id="A0AAD7K8V8"/>
<gene>
    <name evidence="1" type="ORF">DFH07DRAFT_793360</name>
</gene>
<evidence type="ECO:0000313" key="1">
    <source>
        <dbReference type="EMBL" id="KAJ7780782.1"/>
    </source>
</evidence>
<name>A0AAD7K8V8_9AGAR</name>
<accession>A0AAD7K8V8</accession>
<keyword evidence="2" id="KW-1185">Reference proteome</keyword>
<sequence length="444" mass="50509">MKPLDIAGPNVIALATTLFQLVSAIIYDENIHELELVRDIGLVPALFSGFFAPDRSFKIIAENPISSAQGHGVERSVYVKGLNLRVSDGLRWTPTSGMYSRPKFFGLPDVRREGTIRAFSIDGAWAALYMVTLGVGPDPICPFLLLAATCKDRHWVADLSLEYIHALDPSAAKILAPWFEITPDMVFKFPNDAQHPGLRLAAEFLPVALTEFIKERAPELHRSLHCSLLCYFFFGHWDPYIHPEFIAFAKGFNIRLKGSQTFFSHCDDFKNILAAVYNRRIKSVDDVLQRVVFLTSEPASPIADLQHQMFQLRFVRWLRGVGYPRSVRNAYVPIEEFKAQRHNPLIRAERFLYSVTEMLVIPLDEEFTLNIHLCRFLTNAAKPATNRPSLFFHDCTIEVAIPLNEWTDNILLEPAAFNDPQKETEFDRWMSSEFSLQGGDYNAL</sequence>
<organism evidence="1 2">
    <name type="scientific">Mycena maculata</name>
    <dbReference type="NCBI Taxonomy" id="230809"/>
    <lineage>
        <taxon>Eukaryota</taxon>
        <taxon>Fungi</taxon>
        <taxon>Dikarya</taxon>
        <taxon>Basidiomycota</taxon>
        <taxon>Agaricomycotina</taxon>
        <taxon>Agaricomycetes</taxon>
        <taxon>Agaricomycetidae</taxon>
        <taxon>Agaricales</taxon>
        <taxon>Marasmiineae</taxon>
        <taxon>Mycenaceae</taxon>
        <taxon>Mycena</taxon>
    </lineage>
</organism>
<reference evidence="1" key="1">
    <citation type="submission" date="2023-03" db="EMBL/GenBank/DDBJ databases">
        <title>Massive genome expansion in bonnet fungi (Mycena s.s.) driven by repeated elements and novel gene families across ecological guilds.</title>
        <authorList>
            <consortium name="Lawrence Berkeley National Laboratory"/>
            <person name="Harder C.B."/>
            <person name="Miyauchi S."/>
            <person name="Viragh M."/>
            <person name="Kuo A."/>
            <person name="Thoen E."/>
            <person name="Andreopoulos B."/>
            <person name="Lu D."/>
            <person name="Skrede I."/>
            <person name="Drula E."/>
            <person name="Henrissat B."/>
            <person name="Morin E."/>
            <person name="Kohler A."/>
            <person name="Barry K."/>
            <person name="LaButti K."/>
            <person name="Morin E."/>
            <person name="Salamov A."/>
            <person name="Lipzen A."/>
            <person name="Mereny Z."/>
            <person name="Hegedus B."/>
            <person name="Baldrian P."/>
            <person name="Stursova M."/>
            <person name="Weitz H."/>
            <person name="Taylor A."/>
            <person name="Grigoriev I.V."/>
            <person name="Nagy L.G."/>
            <person name="Martin F."/>
            <person name="Kauserud H."/>
        </authorList>
    </citation>
    <scope>NUCLEOTIDE SEQUENCE</scope>
    <source>
        <strain evidence="1">CBHHK188m</strain>
    </source>
</reference>
<protein>
    <submittedName>
        <fullName evidence="1">Uncharacterized protein</fullName>
    </submittedName>
</protein>
<dbReference type="Proteomes" id="UP001215280">
    <property type="component" value="Unassembled WGS sequence"/>
</dbReference>
<evidence type="ECO:0000313" key="2">
    <source>
        <dbReference type="Proteomes" id="UP001215280"/>
    </source>
</evidence>
<comment type="caution">
    <text evidence="1">The sequence shown here is derived from an EMBL/GenBank/DDBJ whole genome shotgun (WGS) entry which is preliminary data.</text>
</comment>
<proteinExistence type="predicted"/>
<dbReference type="EMBL" id="JARJLG010000005">
    <property type="protein sequence ID" value="KAJ7780782.1"/>
    <property type="molecule type" value="Genomic_DNA"/>
</dbReference>